<gene>
    <name evidence="1" type="ORF">SDC9_129946</name>
</gene>
<proteinExistence type="predicted"/>
<dbReference type="AlphaFoldDB" id="A0A645D0Y8"/>
<organism evidence="1">
    <name type="scientific">bioreactor metagenome</name>
    <dbReference type="NCBI Taxonomy" id="1076179"/>
    <lineage>
        <taxon>unclassified sequences</taxon>
        <taxon>metagenomes</taxon>
        <taxon>ecological metagenomes</taxon>
    </lineage>
</organism>
<reference evidence="1" key="1">
    <citation type="submission" date="2019-08" db="EMBL/GenBank/DDBJ databases">
        <authorList>
            <person name="Kucharzyk K."/>
            <person name="Murdoch R.W."/>
            <person name="Higgins S."/>
            <person name="Loffler F."/>
        </authorList>
    </citation>
    <scope>NUCLEOTIDE SEQUENCE</scope>
</reference>
<dbReference type="EMBL" id="VSSQ01031827">
    <property type="protein sequence ID" value="MPM82884.1"/>
    <property type="molecule type" value="Genomic_DNA"/>
</dbReference>
<evidence type="ECO:0000313" key="1">
    <source>
        <dbReference type="EMBL" id="MPM82884.1"/>
    </source>
</evidence>
<comment type="caution">
    <text evidence="1">The sequence shown here is derived from an EMBL/GenBank/DDBJ whole genome shotgun (WGS) entry which is preliminary data.</text>
</comment>
<protein>
    <submittedName>
        <fullName evidence="1">Uncharacterized protein</fullName>
    </submittedName>
</protein>
<sequence length="62" mass="6799">MVRCQADEVIACRAQIFHSAFDIQNHLRVCRARRIGGRERVAAVIGARIHPDGCAGHGAFDV</sequence>
<name>A0A645D0Y8_9ZZZZ</name>
<accession>A0A645D0Y8</accession>